<feature type="domain" description="Zinc finger DksA/TraR C4-type" evidence="5">
    <location>
        <begin position="96"/>
        <end position="127"/>
    </location>
</feature>
<comment type="caution">
    <text evidence="6">The sequence shown here is derived from an EMBL/GenBank/DDBJ whole genome shotgun (WGS) entry which is preliminary data.</text>
</comment>
<dbReference type="InterPro" id="IPR020458">
    <property type="entry name" value="Znf_DskA_TraR_CS"/>
</dbReference>
<keyword evidence="7" id="KW-1185">Reference proteome</keyword>
<dbReference type="InterPro" id="IPR000962">
    <property type="entry name" value="Znf_DskA_TraR"/>
</dbReference>
<accession>A0A3L8PPH8</accession>
<organism evidence="6 7">
    <name type="scientific">Aeromicrobium phragmitis</name>
    <dbReference type="NCBI Taxonomy" id="2478914"/>
    <lineage>
        <taxon>Bacteria</taxon>
        <taxon>Bacillati</taxon>
        <taxon>Actinomycetota</taxon>
        <taxon>Actinomycetes</taxon>
        <taxon>Propionibacteriales</taxon>
        <taxon>Nocardioidaceae</taxon>
        <taxon>Aeromicrobium</taxon>
    </lineage>
</organism>
<dbReference type="Gene3D" id="1.20.120.910">
    <property type="entry name" value="DksA, coiled-coil domain"/>
    <property type="match status" value="1"/>
</dbReference>
<evidence type="ECO:0000259" key="5">
    <source>
        <dbReference type="Pfam" id="PF01258"/>
    </source>
</evidence>
<evidence type="ECO:0000256" key="1">
    <source>
        <dbReference type="ARBA" id="ARBA00022723"/>
    </source>
</evidence>
<evidence type="ECO:0000313" key="7">
    <source>
        <dbReference type="Proteomes" id="UP000282515"/>
    </source>
</evidence>
<protein>
    <submittedName>
        <fullName evidence="6">Molecular chaperone DnaK</fullName>
    </submittedName>
</protein>
<dbReference type="Proteomes" id="UP000282515">
    <property type="component" value="Unassembled WGS sequence"/>
</dbReference>
<dbReference type="GO" id="GO:0008270">
    <property type="term" value="F:zinc ion binding"/>
    <property type="evidence" value="ECO:0007669"/>
    <property type="project" value="UniProtKB-KW"/>
</dbReference>
<evidence type="ECO:0000256" key="4">
    <source>
        <dbReference type="PROSITE-ProRule" id="PRU00510"/>
    </source>
</evidence>
<dbReference type="PANTHER" id="PTHR33823:SF4">
    <property type="entry name" value="GENERAL STRESS PROTEIN 16O"/>
    <property type="match status" value="1"/>
</dbReference>
<dbReference type="SUPFAM" id="SSF57716">
    <property type="entry name" value="Glucocorticoid receptor-like (DNA-binding domain)"/>
    <property type="match status" value="1"/>
</dbReference>
<keyword evidence="3" id="KW-0862">Zinc</keyword>
<feature type="zinc finger region" description="dksA C4-type" evidence="4">
    <location>
        <begin position="100"/>
        <end position="124"/>
    </location>
</feature>
<reference evidence="6 7" key="1">
    <citation type="submission" date="2018-10" db="EMBL/GenBank/DDBJ databases">
        <title>Aeromicrobium sp. 9W16Y-2 whole genome shotgun sequence.</title>
        <authorList>
            <person name="Li F."/>
        </authorList>
    </citation>
    <scope>NUCLEOTIDE SEQUENCE [LARGE SCALE GENOMIC DNA]</scope>
    <source>
        <strain evidence="6 7">9W16Y-2</strain>
    </source>
</reference>
<keyword evidence="2" id="KW-0863">Zinc-finger</keyword>
<gene>
    <name evidence="6" type="ORF">D9V41_01220</name>
</gene>
<proteinExistence type="predicted"/>
<dbReference type="EMBL" id="RDBF01000001">
    <property type="protein sequence ID" value="RLV57296.1"/>
    <property type="molecule type" value="Genomic_DNA"/>
</dbReference>
<evidence type="ECO:0000313" key="6">
    <source>
        <dbReference type="EMBL" id="RLV57296.1"/>
    </source>
</evidence>
<dbReference type="PANTHER" id="PTHR33823">
    <property type="entry name" value="RNA POLYMERASE-BINDING TRANSCRIPTION FACTOR DKSA-RELATED"/>
    <property type="match status" value="1"/>
</dbReference>
<evidence type="ECO:0000256" key="3">
    <source>
        <dbReference type="ARBA" id="ARBA00022833"/>
    </source>
</evidence>
<keyword evidence="1" id="KW-0479">Metal-binding</keyword>
<name>A0A3L8PPH8_9ACTN</name>
<dbReference type="PROSITE" id="PS01102">
    <property type="entry name" value="ZF_DKSA_1"/>
    <property type="match status" value="1"/>
</dbReference>
<dbReference type="Pfam" id="PF01258">
    <property type="entry name" value="zf-dskA_traR"/>
    <property type="match status" value="1"/>
</dbReference>
<evidence type="ECO:0000256" key="2">
    <source>
        <dbReference type="ARBA" id="ARBA00022771"/>
    </source>
</evidence>
<dbReference type="PROSITE" id="PS51128">
    <property type="entry name" value="ZF_DKSA_2"/>
    <property type="match status" value="1"/>
</dbReference>
<sequence length="129" mass="14345">MDGKTPERDQDSFVEFDDARAILLVDHERTTARIRALGRDFTSIVEDSELSATDDEHDPEGTTIAFERSQTSALLGAAVRHLADVEAALRKIDEDSYGRCEYCGEPISRERLRARPAAQTCITCAEKTV</sequence>
<dbReference type="RefSeq" id="WP_121792704.1">
    <property type="nucleotide sequence ID" value="NZ_RDBF01000001.1"/>
</dbReference>
<dbReference type="AlphaFoldDB" id="A0A3L8PPH8"/>
<dbReference type="OrthoDB" id="1121111at2"/>